<accession>A0A4U9XJX5</accession>
<sequence>MESYITEALVKAGVELGTLTFKGTTTLVNSKIQSLKEERNADKLRNTYDEIVNELLSEREQAIRIAQAYKEEYEKVHIDDKDIEYLHNTLEQLISLLSSFTSVEDGKEDSMKQLVALLNKDTLKTMQLLGFNYKEAIGEPLTEVCSNAIREKLGGRTIGKNRQNKKPSK</sequence>
<dbReference type="EMBL" id="CABEHT010000001">
    <property type="protein sequence ID" value="VTS12571.1"/>
    <property type="molecule type" value="Genomic_DNA"/>
</dbReference>
<evidence type="ECO:0000256" key="1">
    <source>
        <dbReference type="SAM" id="Coils"/>
    </source>
</evidence>
<organism evidence="2 3">
    <name type="scientific">Streptococcus pseudoporcinus</name>
    <dbReference type="NCBI Taxonomy" id="361101"/>
    <lineage>
        <taxon>Bacteria</taxon>
        <taxon>Bacillati</taxon>
        <taxon>Bacillota</taxon>
        <taxon>Bacilli</taxon>
        <taxon>Lactobacillales</taxon>
        <taxon>Streptococcaceae</taxon>
        <taxon>Streptococcus</taxon>
    </lineage>
</organism>
<dbReference type="Proteomes" id="UP000394068">
    <property type="component" value="Unassembled WGS sequence"/>
</dbReference>
<proteinExistence type="predicted"/>
<evidence type="ECO:0000313" key="2">
    <source>
        <dbReference type="EMBL" id="VTS12571.1"/>
    </source>
</evidence>
<dbReference type="RefSeq" id="WP_077323597.1">
    <property type="nucleotide sequence ID" value="NZ_CABEHT010000001.1"/>
</dbReference>
<reference evidence="2 3" key="1">
    <citation type="submission" date="2019-05" db="EMBL/GenBank/DDBJ databases">
        <authorList>
            <consortium name="Pathogen Informatics"/>
        </authorList>
    </citation>
    <scope>NUCLEOTIDE SEQUENCE [LARGE SCALE GENOMIC DNA]</scope>
    <source>
        <strain evidence="2 3">NCTC5386</strain>
    </source>
</reference>
<evidence type="ECO:0000313" key="3">
    <source>
        <dbReference type="Proteomes" id="UP000394068"/>
    </source>
</evidence>
<name>A0A4U9XJX5_9STRE</name>
<protein>
    <submittedName>
        <fullName evidence="2">Uncharacterized protein</fullName>
    </submittedName>
</protein>
<gene>
    <name evidence="2" type="ORF">NCTC5386_00384</name>
</gene>
<keyword evidence="1" id="KW-0175">Coiled coil</keyword>
<feature type="coiled-coil region" evidence="1">
    <location>
        <begin position="34"/>
        <end position="72"/>
    </location>
</feature>
<dbReference type="AlphaFoldDB" id="A0A4U9XJX5"/>